<dbReference type="SUPFAM" id="SSF50916">
    <property type="entry name" value="Rap30/74 interaction domains"/>
    <property type="match status" value="1"/>
</dbReference>
<evidence type="ECO:0000256" key="8">
    <source>
        <dbReference type="ARBA" id="ARBA00025232"/>
    </source>
</evidence>
<feature type="compositionally biased region" description="Low complexity" evidence="10">
    <location>
        <begin position="661"/>
        <end position="680"/>
    </location>
</feature>
<feature type="compositionally biased region" description="Basic residues" evidence="10">
    <location>
        <begin position="625"/>
        <end position="639"/>
    </location>
</feature>
<feature type="region of interest" description="Disordered" evidence="10">
    <location>
        <begin position="46"/>
        <end position="84"/>
    </location>
</feature>
<dbReference type="InterPro" id="IPR036388">
    <property type="entry name" value="WH-like_DNA-bd_sf"/>
</dbReference>
<accession>A0A0X3NZG8</accession>
<dbReference type="GO" id="GO:0016251">
    <property type="term" value="F:RNA polymerase II general transcription initiation factor activity"/>
    <property type="evidence" value="ECO:0007669"/>
    <property type="project" value="TreeGrafter"/>
</dbReference>
<feature type="compositionally biased region" description="Acidic residues" evidence="10">
    <location>
        <begin position="504"/>
        <end position="531"/>
    </location>
</feature>
<dbReference type="PANTHER" id="PTHR13011">
    <property type="entry name" value="TFIIF-ALPHA"/>
    <property type="match status" value="1"/>
</dbReference>
<dbReference type="GO" id="GO:0003677">
    <property type="term" value="F:DNA binding"/>
    <property type="evidence" value="ECO:0007669"/>
    <property type="project" value="UniProtKB-KW"/>
</dbReference>
<feature type="region of interest" description="Disordered" evidence="10">
    <location>
        <begin position="410"/>
        <end position="786"/>
    </location>
</feature>
<dbReference type="Gene3D" id="1.10.10.10">
    <property type="entry name" value="Winged helix-like DNA-binding domain superfamily/Winged helix DNA-binding domain"/>
    <property type="match status" value="1"/>
</dbReference>
<dbReference type="AlphaFoldDB" id="A0A0X3NZG8"/>
<evidence type="ECO:0000256" key="3">
    <source>
        <dbReference type="ARBA" id="ARBA00020812"/>
    </source>
</evidence>
<feature type="compositionally biased region" description="Low complexity" evidence="10">
    <location>
        <begin position="431"/>
        <end position="449"/>
    </location>
</feature>
<feature type="compositionally biased region" description="Gly residues" evidence="10">
    <location>
        <begin position="453"/>
        <end position="462"/>
    </location>
</feature>
<comment type="similarity">
    <text evidence="2">Belongs to the TFIIF alpha subunit family.</text>
</comment>
<dbReference type="EMBL" id="GEEE01020248">
    <property type="protein sequence ID" value="JAP42977.1"/>
    <property type="molecule type" value="Transcribed_RNA"/>
</dbReference>
<dbReference type="InterPro" id="IPR008851">
    <property type="entry name" value="TFIIF-alpha"/>
</dbReference>
<keyword evidence="4" id="KW-0805">Transcription regulation</keyword>
<evidence type="ECO:0000313" key="11">
    <source>
        <dbReference type="EMBL" id="JAP42977.1"/>
    </source>
</evidence>
<feature type="compositionally biased region" description="Low complexity" evidence="10">
    <location>
        <begin position="711"/>
        <end position="726"/>
    </location>
</feature>
<evidence type="ECO:0000256" key="6">
    <source>
        <dbReference type="ARBA" id="ARBA00023163"/>
    </source>
</evidence>
<dbReference type="InterPro" id="IPR036390">
    <property type="entry name" value="WH_DNA-bd_sf"/>
</dbReference>
<dbReference type="GO" id="GO:0006367">
    <property type="term" value="P:transcription initiation at RNA polymerase II promoter"/>
    <property type="evidence" value="ECO:0007669"/>
    <property type="project" value="InterPro"/>
</dbReference>
<feature type="region of interest" description="Disordered" evidence="10">
    <location>
        <begin position="1"/>
        <end position="25"/>
    </location>
</feature>
<reference evidence="11" key="1">
    <citation type="submission" date="2016-01" db="EMBL/GenBank/DDBJ databases">
        <title>Reference transcriptome for the parasite Schistocephalus solidus: insights into the molecular evolution of parasitism.</title>
        <authorList>
            <person name="Hebert F.O."/>
            <person name="Grambauer S."/>
            <person name="Barber I."/>
            <person name="Landry C.R."/>
            <person name="Aubin-Horth N."/>
        </authorList>
    </citation>
    <scope>NUCLEOTIDE SEQUENCE</scope>
</reference>
<name>A0A0X3NZG8_SCHSO</name>
<dbReference type="InterPro" id="IPR011039">
    <property type="entry name" value="TFIIF_interaction"/>
</dbReference>
<dbReference type="PANTHER" id="PTHR13011:SF0">
    <property type="entry name" value="GENERAL TRANSCRIPTION FACTOR IIF SUBUNIT 1"/>
    <property type="match status" value="1"/>
</dbReference>
<evidence type="ECO:0000256" key="4">
    <source>
        <dbReference type="ARBA" id="ARBA00023015"/>
    </source>
</evidence>
<evidence type="ECO:0000256" key="5">
    <source>
        <dbReference type="ARBA" id="ARBA00023125"/>
    </source>
</evidence>
<feature type="compositionally biased region" description="Low complexity" evidence="10">
    <location>
        <begin position="69"/>
        <end position="80"/>
    </location>
</feature>
<comment type="subcellular location">
    <subcellularLocation>
        <location evidence="1">Nucleus</location>
    </subcellularLocation>
</comment>
<feature type="compositionally biased region" description="Basic and acidic residues" evidence="10">
    <location>
        <begin position="538"/>
        <end position="550"/>
    </location>
</feature>
<feature type="compositionally biased region" description="Basic residues" evidence="10">
    <location>
        <begin position="463"/>
        <end position="498"/>
    </location>
</feature>
<gene>
    <name evidence="11" type="primary">T2FA</name>
    <name evidence="11" type="ORF">TR112437</name>
</gene>
<dbReference type="GO" id="GO:0032968">
    <property type="term" value="P:positive regulation of transcription elongation by RNA polymerase II"/>
    <property type="evidence" value="ECO:0007669"/>
    <property type="project" value="InterPro"/>
</dbReference>
<evidence type="ECO:0000256" key="1">
    <source>
        <dbReference type="ARBA" id="ARBA00004123"/>
    </source>
</evidence>
<feature type="compositionally biased region" description="Acidic residues" evidence="10">
    <location>
        <begin position="410"/>
        <end position="426"/>
    </location>
</feature>
<keyword evidence="7" id="KW-0539">Nucleus</keyword>
<feature type="compositionally biased region" description="Basic and acidic residues" evidence="10">
    <location>
        <begin position="689"/>
        <end position="709"/>
    </location>
</feature>
<keyword evidence="6" id="KW-0804">Transcription</keyword>
<proteinExistence type="inferred from homology"/>
<protein>
    <recommendedName>
        <fullName evidence="3">General transcription factor IIF subunit 1</fullName>
    </recommendedName>
    <alternativeName>
        <fullName evidence="9">Transcription initiation factor IIF subunit alpha</fullName>
    </alternativeName>
</protein>
<evidence type="ECO:0000256" key="9">
    <source>
        <dbReference type="ARBA" id="ARBA00031523"/>
    </source>
</evidence>
<dbReference type="Pfam" id="PF05793">
    <property type="entry name" value="TFIIF_alpha"/>
    <property type="match status" value="2"/>
</dbReference>
<feature type="compositionally biased region" description="Basic and acidic residues" evidence="10">
    <location>
        <begin position="577"/>
        <end position="606"/>
    </location>
</feature>
<organism evidence="11">
    <name type="scientific">Schistocephalus solidus</name>
    <name type="common">Tapeworm</name>
    <dbReference type="NCBI Taxonomy" id="70667"/>
    <lineage>
        <taxon>Eukaryota</taxon>
        <taxon>Metazoa</taxon>
        <taxon>Spiralia</taxon>
        <taxon>Lophotrochozoa</taxon>
        <taxon>Platyhelminthes</taxon>
        <taxon>Cestoda</taxon>
        <taxon>Eucestoda</taxon>
        <taxon>Diphyllobothriidea</taxon>
        <taxon>Diphyllobothriidae</taxon>
        <taxon>Schistocephalus</taxon>
    </lineage>
</organism>
<evidence type="ECO:0000256" key="2">
    <source>
        <dbReference type="ARBA" id="ARBA00005249"/>
    </source>
</evidence>
<feature type="compositionally biased region" description="Low complexity" evidence="10">
    <location>
        <begin position="766"/>
        <end position="776"/>
    </location>
</feature>
<keyword evidence="5" id="KW-0238">DNA-binding</keyword>
<dbReference type="GO" id="GO:0005674">
    <property type="term" value="C:transcription factor TFIIF complex"/>
    <property type="evidence" value="ECO:0007669"/>
    <property type="project" value="TreeGrafter"/>
</dbReference>
<dbReference type="SUPFAM" id="SSF46785">
    <property type="entry name" value="Winged helix' DNA-binding domain"/>
    <property type="match status" value="1"/>
</dbReference>
<evidence type="ECO:0000256" key="7">
    <source>
        <dbReference type="ARBA" id="ARBA00023242"/>
    </source>
</evidence>
<feature type="region of interest" description="Disordered" evidence="10">
    <location>
        <begin position="143"/>
        <end position="163"/>
    </location>
</feature>
<evidence type="ECO:0000256" key="10">
    <source>
        <dbReference type="SAM" id="MobiDB-lite"/>
    </source>
</evidence>
<feature type="compositionally biased region" description="Low complexity" evidence="10">
    <location>
        <begin position="744"/>
        <end position="755"/>
    </location>
</feature>
<dbReference type="GO" id="GO:0001096">
    <property type="term" value="F:TFIIF-class transcription factor complex binding"/>
    <property type="evidence" value="ECO:0007669"/>
    <property type="project" value="TreeGrafter"/>
</dbReference>
<sequence length="849" mass="91433">RPVVLIRPSPRPPGGSGSGGVLTPQSRTVLTRPHACIISFSSSQGSAKVAPPVKTELSSPHPQPLTAKPSTSSPNLTSTSELVTSQTPVAALLRNAPISMKLEPSAPASSIASGSNSTVSRPVIHRLLAGDLKTISAAVQPKTTASLQQQQQQQPNRKVTREMQVRVCKRRDRRFSVLRYNAYDRLDLSGGLSSSEASSSKGSGNQEVFLRRENNLRQFKAANNILDLPTRGAGSEFGQEAKEEARLRRMGVSRQGYRAEDQPWLLTVGKGSAAKRYRGVREGNVSANVRYFIFCQTKDGNFDAYPVHEWYKLNPEVSYRYLRDEEAEAEYNRRHKTMNLFNVMVKRKLVDDTTEEGLTEAKEASARIKAGLAATVTDAAAKAEAKGTNGSGGAGGSKRSRSFLLTELDEWNELSDEDEEDEDEEEGGKAGAEAATAADGDDSGLLGADSDGEGGGRAGGARGGKKSKTAAARRKQRAAAIVARKRRGTKQRQRRRKNTTLADSSDEEDDANEEAWDESEPDDHEGDEVDYITDSSSDEEKLSADEREQIYQETGVDEEQGLKALLTDISDSDENPDELKPNDVHAGDEGGEGAGDRDGSDAEAGGRKHSSKSGREGEGGNGSRGGKHKRHRHHHHRNGSRVDENESSSGSSDDDDDDENASSSSSSSTSSSDSSSTSSDSDFDMAPDDPERLARMAQKKAEMMRKISDKVSASSASTAVTGSPSSKDSAANPPTTVMPKRPAETGATEEMTEGGAVKRLKMADNAATPATVAATAAPPPPPPDDELTAHVRKYLMRKPITVTELLKKIRIKKLVPKTDDAQTLLANALRRLRPIKQIINGQHVLSLKR</sequence>
<comment type="function">
    <text evidence="8">TFIIF is a general transcription initiation factor that binds to RNA polymerase II and helps to recruit it to the initiation complex in collaboration with TFIIB. It promotes transcription elongation.</text>
</comment>
<feature type="non-terminal residue" evidence="11">
    <location>
        <position position="1"/>
    </location>
</feature>